<dbReference type="EnsemblProtists" id="PYU1_T010151">
    <property type="protein sequence ID" value="PYU1_T010151"/>
    <property type="gene ID" value="PYU1_G010131"/>
</dbReference>
<dbReference type="VEuPathDB" id="FungiDB:PYU1_G010131"/>
<proteinExistence type="predicted"/>
<dbReference type="HOGENOM" id="CLU_1829242_0_0_1"/>
<dbReference type="Proteomes" id="UP000019132">
    <property type="component" value="Unassembled WGS sequence"/>
</dbReference>
<dbReference type="STRING" id="431595.K3WYV2"/>
<dbReference type="InParanoid" id="K3WYV2"/>
<dbReference type="EMBL" id="GL376623">
    <property type="status" value="NOT_ANNOTATED_CDS"/>
    <property type="molecule type" value="Genomic_DNA"/>
</dbReference>
<accession>K3WYV2</accession>
<keyword evidence="2" id="KW-1185">Reference proteome</keyword>
<name>K3WYV2_GLOUD</name>
<reference evidence="2" key="2">
    <citation type="submission" date="2010-04" db="EMBL/GenBank/DDBJ databases">
        <authorList>
            <person name="Buell R."/>
            <person name="Hamilton J."/>
            <person name="Hostetler J."/>
        </authorList>
    </citation>
    <scope>NUCLEOTIDE SEQUENCE [LARGE SCALE GENOMIC DNA]</scope>
    <source>
        <strain evidence="2">DAOM:BR144</strain>
    </source>
</reference>
<organism evidence="1 2">
    <name type="scientific">Globisporangium ultimum (strain ATCC 200006 / CBS 805.95 / DAOM BR144)</name>
    <name type="common">Pythium ultimum</name>
    <dbReference type="NCBI Taxonomy" id="431595"/>
    <lineage>
        <taxon>Eukaryota</taxon>
        <taxon>Sar</taxon>
        <taxon>Stramenopiles</taxon>
        <taxon>Oomycota</taxon>
        <taxon>Peronosporomycetes</taxon>
        <taxon>Pythiales</taxon>
        <taxon>Pythiaceae</taxon>
        <taxon>Globisporangium</taxon>
    </lineage>
</organism>
<evidence type="ECO:0000313" key="2">
    <source>
        <dbReference type="Proteomes" id="UP000019132"/>
    </source>
</evidence>
<protein>
    <submittedName>
        <fullName evidence="1">Uncharacterized protein</fullName>
    </submittedName>
</protein>
<reference evidence="1" key="3">
    <citation type="submission" date="2015-02" db="UniProtKB">
        <authorList>
            <consortium name="EnsemblProtists"/>
        </authorList>
    </citation>
    <scope>IDENTIFICATION</scope>
    <source>
        <strain evidence="1">DAOM BR144</strain>
    </source>
</reference>
<evidence type="ECO:0000313" key="1">
    <source>
        <dbReference type="EnsemblProtists" id="PYU1_T010151"/>
    </source>
</evidence>
<reference evidence="2" key="1">
    <citation type="journal article" date="2010" name="Genome Biol.">
        <title>Genome sequence of the necrotrophic plant pathogen Pythium ultimum reveals original pathogenicity mechanisms and effector repertoire.</title>
        <authorList>
            <person name="Levesque C.A."/>
            <person name="Brouwer H."/>
            <person name="Cano L."/>
            <person name="Hamilton J.P."/>
            <person name="Holt C."/>
            <person name="Huitema E."/>
            <person name="Raffaele S."/>
            <person name="Robideau G.P."/>
            <person name="Thines M."/>
            <person name="Win J."/>
            <person name="Zerillo M.M."/>
            <person name="Beakes G.W."/>
            <person name="Boore J.L."/>
            <person name="Busam D."/>
            <person name="Dumas B."/>
            <person name="Ferriera S."/>
            <person name="Fuerstenberg S.I."/>
            <person name="Gachon C.M."/>
            <person name="Gaulin E."/>
            <person name="Govers F."/>
            <person name="Grenville-Briggs L."/>
            <person name="Horner N."/>
            <person name="Hostetler J."/>
            <person name="Jiang R.H."/>
            <person name="Johnson J."/>
            <person name="Krajaejun T."/>
            <person name="Lin H."/>
            <person name="Meijer H.J."/>
            <person name="Moore B."/>
            <person name="Morris P."/>
            <person name="Phuntmart V."/>
            <person name="Puiu D."/>
            <person name="Shetty J."/>
            <person name="Stajich J.E."/>
            <person name="Tripathy S."/>
            <person name="Wawra S."/>
            <person name="van West P."/>
            <person name="Whitty B.R."/>
            <person name="Coutinho P.M."/>
            <person name="Henrissat B."/>
            <person name="Martin F."/>
            <person name="Thomas P.D."/>
            <person name="Tyler B.M."/>
            <person name="De Vries R.P."/>
            <person name="Kamoun S."/>
            <person name="Yandell M."/>
            <person name="Tisserat N."/>
            <person name="Buell C.R."/>
        </authorList>
    </citation>
    <scope>NUCLEOTIDE SEQUENCE</scope>
    <source>
        <strain evidence="2">DAOM:BR144</strain>
    </source>
</reference>
<sequence>MFNHCVLLIGDAFASVPNSPPFRGIFVIVSWLRSGFWSLLEIGFTIGYNLTELQPIGTNKEILNADVLALLLMDVAILGVFVKERIDPTFTTVVFEIIMQSRLHKYMNVRTMNAYIMAYCIKNYRLGIVPISSLLQKKSPL</sequence>
<dbReference type="AlphaFoldDB" id="K3WYV2"/>